<dbReference type="SUPFAM" id="SSF103473">
    <property type="entry name" value="MFS general substrate transporter"/>
    <property type="match status" value="1"/>
</dbReference>
<feature type="transmembrane region" description="Helical" evidence="5">
    <location>
        <begin position="150"/>
        <end position="170"/>
    </location>
</feature>
<dbReference type="AlphaFoldDB" id="A0A1B9N9Y6"/>
<reference evidence="7 8" key="1">
    <citation type="submission" date="2016-05" db="EMBL/GenBank/DDBJ databases">
        <authorList>
            <person name="Lavstsen T."/>
            <person name="Jespersen J.S."/>
        </authorList>
    </citation>
    <scope>NUCLEOTIDE SEQUENCE [LARGE SCALE GENOMIC DNA]</scope>
    <source>
        <strain evidence="7 8">YLB-01</strain>
    </source>
</reference>
<evidence type="ECO:0000256" key="1">
    <source>
        <dbReference type="ARBA" id="ARBA00004651"/>
    </source>
</evidence>
<feature type="transmembrane region" description="Helical" evidence="5">
    <location>
        <begin position="231"/>
        <end position="254"/>
    </location>
</feature>
<keyword evidence="8" id="KW-1185">Reference proteome</keyword>
<evidence type="ECO:0000256" key="5">
    <source>
        <dbReference type="SAM" id="Phobius"/>
    </source>
</evidence>
<organism evidence="7 8">
    <name type="scientific">Microbacterium sediminis</name>
    <dbReference type="NCBI Taxonomy" id="904291"/>
    <lineage>
        <taxon>Bacteria</taxon>
        <taxon>Bacillati</taxon>
        <taxon>Actinomycetota</taxon>
        <taxon>Actinomycetes</taxon>
        <taxon>Micrococcales</taxon>
        <taxon>Microbacteriaceae</taxon>
        <taxon>Microbacterium</taxon>
    </lineage>
</organism>
<protein>
    <recommendedName>
        <fullName evidence="6">Major facilitator superfamily (MFS) profile domain-containing protein</fullName>
    </recommendedName>
</protein>
<dbReference type="GO" id="GO:0022857">
    <property type="term" value="F:transmembrane transporter activity"/>
    <property type="evidence" value="ECO:0007669"/>
    <property type="project" value="InterPro"/>
</dbReference>
<feature type="transmembrane region" description="Helical" evidence="5">
    <location>
        <begin position="191"/>
        <end position="219"/>
    </location>
</feature>
<dbReference type="STRING" id="904291.A7J15_08335"/>
<comment type="subcellular location">
    <subcellularLocation>
        <location evidence="1">Cell membrane</location>
        <topology evidence="1">Multi-pass membrane protein</topology>
    </subcellularLocation>
</comment>
<feature type="domain" description="Major facilitator superfamily (MFS) profile" evidence="6">
    <location>
        <begin position="1"/>
        <end position="376"/>
    </location>
</feature>
<feature type="transmembrane region" description="Helical" evidence="5">
    <location>
        <begin position="350"/>
        <end position="369"/>
    </location>
</feature>
<dbReference type="PANTHER" id="PTHR23523:SF2">
    <property type="entry name" value="2-NITROIMIDAZOLE TRANSPORTER"/>
    <property type="match status" value="1"/>
</dbReference>
<evidence type="ECO:0000256" key="4">
    <source>
        <dbReference type="ARBA" id="ARBA00023136"/>
    </source>
</evidence>
<feature type="transmembrane region" description="Helical" evidence="5">
    <location>
        <begin position="285"/>
        <end position="305"/>
    </location>
</feature>
<feature type="transmembrane region" description="Helical" evidence="5">
    <location>
        <begin position="80"/>
        <end position="102"/>
    </location>
</feature>
<dbReference type="InterPro" id="IPR011701">
    <property type="entry name" value="MFS"/>
</dbReference>
<accession>A0A1B9N9Y6</accession>
<feature type="transmembrane region" description="Helical" evidence="5">
    <location>
        <begin position="326"/>
        <end position="344"/>
    </location>
</feature>
<dbReference type="InterPro" id="IPR036259">
    <property type="entry name" value="MFS_trans_sf"/>
</dbReference>
<dbReference type="InterPro" id="IPR020846">
    <property type="entry name" value="MFS_dom"/>
</dbReference>
<feature type="transmembrane region" description="Helical" evidence="5">
    <location>
        <begin position="114"/>
        <end position="138"/>
    </location>
</feature>
<sequence>MRVTITGVGPLLEQMSASTGSTVATLSTLTSVPVFTWAVLSSFAHPLSHRFGLNRVVLWSLLLLAVGTAVRSLPGPVFSLWFGTLLVGIALAVANVLLPAVVKRSFGTRVPLVTSIYTALFAGCGALASGLVVPISYAAEPSGGDLGWRVALLAVAATLPVALVLWALHMRRFGRDPGRPFARRADRGPSVWGDPVAWLVGLYMGVQAISFYVMITWLAPYSRSLGRSEVVAGFDVMIFQIVGVIGSLSVPLVMRGRMEKWVPAALPVLAVLGFGGILVAPQALLLWIVLAGLCSGGSIACALTLMATRARDHHTASALSGMAQSVGYVIAAMAPIAFGALHTATGGWAASWTFLTVNAVVQIALGIAVGRDRHVFDRLDR</sequence>
<dbReference type="GO" id="GO:0005886">
    <property type="term" value="C:plasma membrane"/>
    <property type="evidence" value="ECO:0007669"/>
    <property type="project" value="UniProtKB-SubCell"/>
</dbReference>
<dbReference type="EMBL" id="LXMD01000025">
    <property type="protein sequence ID" value="OCG73397.1"/>
    <property type="molecule type" value="Genomic_DNA"/>
</dbReference>
<dbReference type="PROSITE" id="PS50850">
    <property type="entry name" value="MFS"/>
    <property type="match status" value="1"/>
</dbReference>
<name>A0A1B9N9Y6_9MICO</name>
<dbReference type="InterPro" id="IPR052524">
    <property type="entry name" value="MFS_Cyanate_Porter"/>
</dbReference>
<keyword evidence="4 5" id="KW-0472">Membrane</keyword>
<feature type="transmembrane region" description="Helical" evidence="5">
    <location>
        <begin position="56"/>
        <end position="74"/>
    </location>
</feature>
<keyword evidence="3 5" id="KW-1133">Transmembrane helix</keyword>
<proteinExistence type="predicted"/>
<evidence type="ECO:0000256" key="3">
    <source>
        <dbReference type="ARBA" id="ARBA00022989"/>
    </source>
</evidence>
<comment type="caution">
    <text evidence="7">The sequence shown here is derived from an EMBL/GenBank/DDBJ whole genome shotgun (WGS) entry which is preliminary data.</text>
</comment>
<feature type="transmembrane region" description="Helical" evidence="5">
    <location>
        <begin position="261"/>
        <end position="279"/>
    </location>
</feature>
<evidence type="ECO:0000313" key="7">
    <source>
        <dbReference type="EMBL" id="OCG73397.1"/>
    </source>
</evidence>
<dbReference type="Pfam" id="PF07690">
    <property type="entry name" value="MFS_1"/>
    <property type="match status" value="1"/>
</dbReference>
<evidence type="ECO:0000259" key="6">
    <source>
        <dbReference type="PROSITE" id="PS50850"/>
    </source>
</evidence>
<evidence type="ECO:0000313" key="8">
    <source>
        <dbReference type="Proteomes" id="UP000093355"/>
    </source>
</evidence>
<dbReference type="Gene3D" id="1.20.1250.20">
    <property type="entry name" value="MFS general substrate transporter like domains"/>
    <property type="match status" value="1"/>
</dbReference>
<feature type="transmembrane region" description="Helical" evidence="5">
    <location>
        <begin position="20"/>
        <end position="44"/>
    </location>
</feature>
<keyword evidence="2 5" id="KW-0812">Transmembrane</keyword>
<evidence type="ECO:0000256" key="2">
    <source>
        <dbReference type="ARBA" id="ARBA00022692"/>
    </source>
</evidence>
<dbReference type="Proteomes" id="UP000093355">
    <property type="component" value="Unassembled WGS sequence"/>
</dbReference>
<dbReference type="PANTHER" id="PTHR23523">
    <property type="match status" value="1"/>
</dbReference>
<gene>
    <name evidence="7" type="ORF">A7J15_08335</name>
</gene>